<evidence type="ECO:0000256" key="6">
    <source>
        <dbReference type="ARBA" id="ARBA00023069"/>
    </source>
</evidence>
<evidence type="ECO:0000256" key="2">
    <source>
        <dbReference type="ARBA" id="ARBA00007209"/>
    </source>
</evidence>
<name>A0A818RRC2_9BILA</name>
<evidence type="ECO:0000313" key="13">
    <source>
        <dbReference type="Proteomes" id="UP000663881"/>
    </source>
</evidence>
<dbReference type="GO" id="GO:0060271">
    <property type="term" value="P:cilium assembly"/>
    <property type="evidence" value="ECO:0007669"/>
    <property type="project" value="UniProtKB-UniRule"/>
</dbReference>
<evidence type="ECO:0000256" key="4">
    <source>
        <dbReference type="ARBA" id="ARBA00022846"/>
    </source>
</evidence>
<comment type="function">
    <text evidence="9">Microtubule inner protein (MIP) part of the dynein-decorated doublet microtubules (DMTs) in cilia and flagellar axoneme. Forms filamentous polymers in the walls of ciliary and flagellar microtubules.</text>
</comment>
<dbReference type="AlphaFoldDB" id="A0A818RRC2"/>
<dbReference type="EMBL" id="CAJNON010000040">
    <property type="protein sequence ID" value="CAF0849854.1"/>
    <property type="molecule type" value="Genomic_DNA"/>
</dbReference>
<keyword evidence="5" id="KW-0175">Coiled coil</keyword>
<comment type="caution">
    <text evidence="12">The sequence shown here is derived from an EMBL/GenBank/DDBJ whole genome shotgun (WGS) entry which is preliminary data.</text>
</comment>
<evidence type="ECO:0000256" key="5">
    <source>
        <dbReference type="ARBA" id="ARBA00023054"/>
    </source>
</evidence>
<evidence type="ECO:0000256" key="1">
    <source>
        <dbReference type="ARBA" id="ARBA00004611"/>
    </source>
</evidence>
<comment type="similarity">
    <text evidence="2 10">Belongs to the tektin family.</text>
</comment>
<dbReference type="Proteomes" id="UP000663881">
    <property type="component" value="Unassembled WGS sequence"/>
</dbReference>
<dbReference type="GO" id="GO:0005930">
    <property type="term" value="C:axoneme"/>
    <property type="evidence" value="ECO:0007669"/>
    <property type="project" value="UniProtKB-SubCell"/>
</dbReference>
<dbReference type="GO" id="GO:0060294">
    <property type="term" value="P:cilium movement involved in cell motility"/>
    <property type="evidence" value="ECO:0007669"/>
    <property type="project" value="UniProtKB-UniRule"/>
</dbReference>
<dbReference type="PANTHER" id="PTHR19960:SF25">
    <property type="entry name" value="TEKTIN-1"/>
    <property type="match status" value="1"/>
</dbReference>
<keyword evidence="3" id="KW-0963">Cytoplasm</keyword>
<comment type="subcellular location">
    <subcellularLocation>
        <location evidence="10">Cytoplasm</location>
        <location evidence="10">Cytoskeleton</location>
        <location evidence="10">Cilium axoneme</location>
    </subcellularLocation>
    <subcellularLocation>
        <location evidence="1">Cytoplasm</location>
        <location evidence="1">Cytoskeleton</location>
        <location evidence="1">Flagellum axoneme</location>
    </subcellularLocation>
</comment>
<dbReference type="InterPro" id="IPR000435">
    <property type="entry name" value="Tektins"/>
</dbReference>
<organism evidence="12 13">
    <name type="scientific">Adineta steineri</name>
    <dbReference type="NCBI Taxonomy" id="433720"/>
    <lineage>
        <taxon>Eukaryota</taxon>
        <taxon>Metazoa</taxon>
        <taxon>Spiralia</taxon>
        <taxon>Gnathifera</taxon>
        <taxon>Rotifera</taxon>
        <taxon>Eurotatoria</taxon>
        <taxon>Bdelloidea</taxon>
        <taxon>Adinetida</taxon>
        <taxon>Adinetidae</taxon>
        <taxon>Adineta</taxon>
    </lineage>
</organism>
<proteinExistence type="inferred from homology"/>
<dbReference type="PANTHER" id="PTHR19960">
    <property type="entry name" value="TEKTIN"/>
    <property type="match status" value="1"/>
</dbReference>
<gene>
    <name evidence="12" type="ORF">OKA104_LOCUS9441</name>
    <name evidence="11" type="ORF">VCS650_LOCUS6609</name>
</gene>
<dbReference type="Pfam" id="PF03148">
    <property type="entry name" value="Tektin"/>
    <property type="match status" value="1"/>
</dbReference>
<accession>A0A818RRC2</accession>
<evidence type="ECO:0000256" key="8">
    <source>
        <dbReference type="ARBA" id="ARBA00023273"/>
    </source>
</evidence>
<dbReference type="PRINTS" id="PR00511">
    <property type="entry name" value="TEKTIN"/>
</dbReference>
<reference evidence="12" key="1">
    <citation type="submission" date="2021-02" db="EMBL/GenBank/DDBJ databases">
        <authorList>
            <person name="Nowell W R."/>
        </authorList>
    </citation>
    <scope>NUCLEOTIDE SEQUENCE</scope>
</reference>
<dbReference type="EMBL" id="CAJOAY010000401">
    <property type="protein sequence ID" value="CAF3655381.1"/>
    <property type="molecule type" value="Genomic_DNA"/>
</dbReference>
<evidence type="ECO:0000313" key="11">
    <source>
        <dbReference type="EMBL" id="CAF0849854.1"/>
    </source>
</evidence>
<keyword evidence="4 10" id="KW-0282">Flagellum</keyword>
<dbReference type="OrthoDB" id="10054259at2759"/>
<evidence type="ECO:0000256" key="7">
    <source>
        <dbReference type="ARBA" id="ARBA00023212"/>
    </source>
</evidence>
<keyword evidence="8 10" id="KW-0966">Cell projection</keyword>
<dbReference type="InterPro" id="IPR048256">
    <property type="entry name" value="Tektin-like"/>
</dbReference>
<dbReference type="GO" id="GO:0015630">
    <property type="term" value="C:microtubule cytoskeleton"/>
    <property type="evidence" value="ECO:0007669"/>
    <property type="project" value="UniProtKB-UniRule"/>
</dbReference>
<keyword evidence="7" id="KW-0206">Cytoskeleton</keyword>
<evidence type="ECO:0000313" key="12">
    <source>
        <dbReference type="EMBL" id="CAF3655381.1"/>
    </source>
</evidence>
<evidence type="ECO:0000256" key="3">
    <source>
        <dbReference type="ARBA" id="ARBA00022490"/>
    </source>
</evidence>
<evidence type="ECO:0000256" key="10">
    <source>
        <dbReference type="RuleBase" id="RU367040"/>
    </source>
</evidence>
<protein>
    <recommendedName>
        <fullName evidence="10">Tektin</fullName>
    </recommendedName>
</protein>
<evidence type="ECO:0000256" key="9">
    <source>
        <dbReference type="ARBA" id="ARBA00045224"/>
    </source>
</evidence>
<keyword evidence="6 10" id="KW-0969">Cilium</keyword>
<dbReference type="GO" id="GO:0005634">
    <property type="term" value="C:nucleus"/>
    <property type="evidence" value="ECO:0007669"/>
    <property type="project" value="TreeGrafter"/>
</dbReference>
<sequence>MRQSRYLLDRDLKDKFAAQSIDEHVIDLSLINPSLYLKEGVTCIEHRYVTIHFEAYDMEKEEYTDENIKNAEKQRLNAVQLRNIIDSTLKKLVEDMKQAVKRARRSFMNRNKNSKINYVNLLIDQPEESIKNTEKAIRDKEQYLKLAHTRLDIRHKRPNIELVYDPPQKHLLEEEVREIECEIQKLQERLDESHVCLRNLDRDKLILEKDIETKTNTIFVDEVECHEGLRKSILIEDW</sequence>
<dbReference type="Proteomes" id="UP000663891">
    <property type="component" value="Unassembled WGS sequence"/>
</dbReference>